<evidence type="ECO:0000313" key="1">
    <source>
        <dbReference type="EMBL" id="OYD17353.1"/>
    </source>
</evidence>
<accession>A0A235BYC3</accession>
<protein>
    <submittedName>
        <fullName evidence="1">Uncharacterized protein</fullName>
    </submittedName>
</protein>
<gene>
    <name evidence="1" type="ORF">CH330_00415</name>
</gene>
<sequence length="63" mass="7337">MKFFNTFRLYALVYALRNNIFYAGHVNVVYSKTLGTNGQPAFDDVTDLHNKLLLPFYILVLKH</sequence>
<name>A0A235BYC3_UNCW3</name>
<dbReference type="Proteomes" id="UP000215559">
    <property type="component" value="Unassembled WGS sequence"/>
</dbReference>
<dbReference type="AlphaFoldDB" id="A0A235BYC3"/>
<organism evidence="1 2">
    <name type="scientific">candidate division WOR-3 bacterium JGI_Cruoil_03_51_56</name>
    <dbReference type="NCBI Taxonomy" id="1973747"/>
    <lineage>
        <taxon>Bacteria</taxon>
        <taxon>Bacteria division WOR-3</taxon>
    </lineage>
</organism>
<reference evidence="1 2" key="1">
    <citation type="submission" date="2017-07" db="EMBL/GenBank/DDBJ databases">
        <title>Recovery of genomes from metagenomes via a dereplication, aggregation, and scoring strategy.</title>
        <authorList>
            <person name="Sieber C.M."/>
            <person name="Probst A.J."/>
            <person name="Sharrar A."/>
            <person name="Thomas B.C."/>
            <person name="Hess M."/>
            <person name="Tringe S.G."/>
            <person name="Banfield J.F."/>
        </authorList>
    </citation>
    <scope>NUCLEOTIDE SEQUENCE [LARGE SCALE GENOMIC DNA]</scope>
    <source>
        <strain evidence="1">JGI_Cruoil_03_51_56</strain>
    </source>
</reference>
<comment type="caution">
    <text evidence="1">The sequence shown here is derived from an EMBL/GenBank/DDBJ whole genome shotgun (WGS) entry which is preliminary data.</text>
</comment>
<proteinExistence type="predicted"/>
<dbReference type="EMBL" id="NOZP01000008">
    <property type="protein sequence ID" value="OYD17353.1"/>
    <property type="molecule type" value="Genomic_DNA"/>
</dbReference>
<evidence type="ECO:0000313" key="2">
    <source>
        <dbReference type="Proteomes" id="UP000215559"/>
    </source>
</evidence>